<dbReference type="Gene3D" id="4.10.240.10">
    <property type="entry name" value="Zn(2)-C6 fungal-type DNA-binding domain"/>
    <property type="match status" value="1"/>
</dbReference>
<dbReference type="GO" id="GO:0000981">
    <property type="term" value="F:DNA-binding transcription factor activity, RNA polymerase II-specific"/>
    <property type="evidence" value="ECO:0007669"/>
    <property type="project" value="InterPro"/>
</dbReference>
<evidence type="ECO:0000256" key="5">
    <source>
        <dbReference type="SAM" id="Phobius"/>
    </source>
</evidence>
<evidence type="ECO:0000313" key="8">
    <source>
        <dbReference type="Proteomes" id="UP000510647"/>
    </source>
</evidence>
<dbReference type="CDD" id="cd12148">
    <property type="entry name" value="fungal_TF_MHR"/>
    <property type="match status" value="1"/>
</dbReference>
<evidence type="ECO:0000259" key="6">
    <source>
        <dbReference type="PROSITE" id="PS50048"/>
    </source>
</evidence>
<dbReference type="SMART" id="SM00906">
    <property type="entry name" value="Fungal_trans"/>
    <property type="match status" value="1"/>
</dbReference>
<dbReference type="InterPro" id="IPR007219">
    <property type="entry name" value="XnlR_reg_dom"/>
</dbReference>
<keyword evidence="3" id="KW-0862">Zinc</keyword>
<dbReference type="GO" id="GO:0006351">
    <property type="term" value="P:DNA-templated transcription"/>
    <property type="evidence" value="ECO:0007669"/>
    <property type="project" value="InterPro"/>
</dbReference>
<dbReference type="SMART" id="SM00066">
    <property type="entry name" value="GAL4"/>
    <property type="match status" value="1"/>
</dbReference>
<dbReference type="EMBL" id="CP059269">
    <property type="protein sequence ID" value="QLQ79790.1"/>
    <property type="molecule type" value="Genomic_DNA"/>
</dbReference>
<dbReference type="Proteomes" id="UP000510647">
    <property type="component" value="Chromosome 3"/>
</dbReference>
<sequence>MSGQKITRKRVIKSCKYCYDHKLRCDKGHPCTTCVTLKKTEQCIYGFSKEPLTLSTPKVATQGIKRTGKNSVVYKPKYFYPFFTSTINEKILSTDRYDKSALSSVFTRNEIHKFNRSISPLRDIKEMLALLPESKVAALSHADTYFERVHPILPIMSRERVLNAFEDVYESLRSQTVINAGSALIVMAVFFCSSYSAVASGIIPDLLLCNNYYKAFRHLLDIVEFPFISQLESLQAFTVVNFVIDPNMVNAAAYSSMLVRMGQELGLHKDPNTKSIECKLTWNLLLYIEGSSSVVRGFPFSTSSALMEAVPLPGNNDDIDYDFPVSYTVGRCKINKVLRKVMELTSVKEISREELLSRESEIAALYDDMHDIILSLKRNFPVYQAYFASTLMVFLYRLHLRFFALSSLQFQEDKLVQKTSNQLTSFESMDLTSVLGIRQTFKEEVVQLSLLLLFQTYKRLVQADIEKYAWYTRGSTVMQYLFVIMNDLFHNPCKALETENFLAPSRQTIDNDMREVIDSSPSFFRYALVDGVLTLIESKLAALWSNEDLYKFLLIQNLKEKVWQINEKLIKQNEDEINAVKNSNFFAAGSVHMQNMKSINLEDCMQGWESEDFPISIDKVLTSWLIDLQN</sequence>
<dbReference type="OrthoDB" id="5121955at2759"/>
<evidence type="ECO:0000256" key="3">
    <source>
        <dbReference type="ARBA" id="ARBA00022833"/>
    </source>
</evidence>
<dbReference type="SUPFAM" id="SSF57701">
    <property type="entry name" value="Zn2/Cys6 DNA-binding domain"/>
    <property type="match status" value="1"/>
</dbReference>
<dbReference type="Pfam" id="PF04082">
    <property type="entry name" value="Fungal_trans"/>
    <property type="match status" value="1"/>
</dbReference>
<keyword evidence="5" id="KW-0472">Membrane</keyword>
<feature type="domain" description="Zn(2)-C6 fungal-type" evidence="6">
    <location>
        <begin position="14"/>
        <end position="45"/>
    </location>
</feature>
<dbReference type="InterPro" id="IPR050613">
    <property type="entry name" value="Sec_Metabolite_Reg"/>
</dbReference>
<dbReference type="GO" id="GO:0008270">
    <property type="term" value="F:zinc ion binding"/>
    <property type="evidence" value="ECO:0007669"/>
    <property type="project" value="InterPro"/>
</dbReference>
<reference evidence="7 8" key="1">
    <citation type="submission" date="2020-06" db="EMBL/GenBank/DDBJ databases">
        <title>The yeast mating-type switching endonuclease HO is a domesticated member of an unorthodox homing genetic element family.</title>
        <authorList>
            <person name="Coughlan A.Y."/>
            <person name="Lombardi L."/>
            <person name="Braun-Galleani S."/>
            <person name="Martos A.R."/>
            <person name="Galeote V."/>
            <person name="Bigey F."/>
            <person name="Dequin S."/>
            <person name="Byrne K.P."/>
            <person name="Wolfe K.H."/>
        </authorList>
    </citation>
    <scope>NUCLEOTIDE SEQUENCE [LARGE SCALE GENOMIC DNA]</scope>
    <source>
        <strain evidence="7 8">CBS2947</strain>
    </source>
</reference>
<name>A0A7H9HR10_9SACH</name>
<dbReference type="PROSITE" id="PS50048">
    <property type="entry name" value="ZN2_CY6_FUNGAL_2"/>
    <property type="match status" value="1"/>
</dbReference>
<keyword evidence="5" id="KW-0812">Transmembrane</keyword>
<keyword evidence="5" id="KW-1133">Transmembrane helix</keyword>
<keyword evidence="8" id="KW-1185">Reference proteome</keyword>
<organism evidence="7 8">
    <name type="scientific">Torulaspora globosa</name>
    <dbReference type="NCBI Taxonomy" id="48254"/>
    <lineage>
        <taxon>Eukaryota</taxon>
        <taxon>Fungi</taxon>
        <taxon>Dikarya</taxon>
        <taxon>Ascomycota</taxon>
        <taxon>Saccharomycotina</taxon>
        <taxon>Saccharomycetes</taxon>
        <taxon>Saccharomycetales</taxon>
        <taxon>Saccharomycetaceae</taxon>
        <taxon>Torulaspora</taxon>
    </lineage>
</organism>
<evidence type="ECO:0000256" key="2">
    <source>
        <dbReference type="ARBA" id="ARBA00022723"/>
    </source>
</evidence>
<evidence type="ECO:0000256" key="4">
    <source>
        <dbReference type="ARBA" id="ARBA00023242"/>
    </source>
</evidence>
<dbReference type="AlphaFoldDB" id="A0A7H9HR10"/>
<feature type="transmembrane region" description="Helical" evidence="5">
    <location>
        <begin position="183"/>
        <end position="203"/>
    </location>
</feature>
<dbReference type="PANTHER" id="PTHR31001">
    <property type="entry name" value="UNCHARACTERIZED TRANSCRIPTIONAL REGULATORY PROTEIN"/>
    <property type="match status" value="1"/>
</dbReference>
<dbReference type="InterPro" id="IPR001138">
    <property type="entry name" value="Zn2Cys6_DnaBD"/>
</dbReference>
<evidence type="ECO:0000313" key="7">
    <source>
        <dbReference type="EMBL" id="QLQ79790.1"/>
    </source>
</evidence>
<evidence type="ECO:0000256" key="1">
    <source>
        <dbReference type="ARBA" id="ARBA00004123"/>
    </source>
</evidence>
<accession>A0A7H9HR10</accession>
<proteinExistence type="predicted"/>
<protein>
    <recommendedName>
        <fullName evidence="6">Zn(2)-C6 fungal-type domain-containing protein</fullName>
    </recommendedName>
</protein>
<comment type="subcellular location">
    <subcellularLocation>
        <location evidence="1">Nucleus</location>
    </subcellularLocation>
</comment>
<keyword evidence="4" id="KW-0539">Nucleus</keyword>
<dbReference type="GO" id="GO:0005634">
    <property type="term" value="C:nucleus"/>
    <property type="evidence" value="ECO:0007669"/>
    <property type="project" value="UniProtKB-SubCell"/>
</dbReference>
<keyword evidence="2" id="KW-0479">Metal-binding</keyword>
<dbReference type="CDD" id="cd00067">
    <property type="entry name" value="GAL4"/>
    <property type="match status" value="1"/>
</dbReference>
<dbReference type="GO" id="GO:0003677">
    <property type="term" value="F:DNA binding"/>
    <property type="evidence" value="ECO:0007669"/>
    <property type="project" value="InterPro"/>
</dbReference>
<gene>
    <name evidence="7" type="ORF">HG537_0C04390</name>
</gene>
<dbReference type="InterPro" id="IPR036864">
    <property type="entry name" value="Zn2-C6_fun-type_DNA-bd_sf"/>
</dbReference>